<dbReference type="AlphaFoldDB" id="A0A9X7UE36"/>
<feature type="transmembrane region" description="Helical" evidence="1">
    <location>
        <begin position="109"/>
        <end position="130"/>
    </location>
</feature>
<evidence type="ECO:0000313" key="2">
    <source>
        <dbReference type="EMBL" id="QNG44700.1"/>
    </source>
</evidence>
<organism evidence="2 3">
    <name type="scientific">Sphingobium yanoikuyae</name>
    <name type="common">Sphingomonas yanoikuyae</name>
    <dbReference type="NCBI Taxonomy" id="13690"/>
    <lineage>
        <taxon>Bacteria</taxon>
        <taxon>Pseudomonadati</taxon>
        <taxon>Pseudomonadota</taxon>
        <taxon>Alphaproteobacteria</taxon>
        <taxon>Sphingomonadales</taxon>
        <taxon>Sphingomonadaceae</taxon>
        <taxon>Sphingobium</taxon>
    </lineage>
</organism>
<keyword evidence="1" id="KW-1133">Transmembrane helix</keyword>
<proteinExistence type="predicted"/>
<keyword evidence="1" id="KW-0472">Membrane</keyword>
<keyword evidence="1" id="KW-0812">Transmembrane</keyword>
<name>A0A9X7UE36_SPHYA</name>
<evidence type="ECO:0000256" key="1">
    <source>
        <dbReference type="SAM" id="Phobius"/>
    </source>
</evidence>
<protein>
    <submittedName>
        <fullName evidence="2">Uncharacterized protein</fullName>
    </submittedName>
</protein>
<accession>A0A9X7UE36</accession>
<dbReference type="Proteomes" id="UP000515377">
    <property type="component" value="Chromosome"/>
</dbReference>
<sequence length="150" mass="15150">MNGNLNPSMATGVVAVINPVSQGAGTVTTGWIDMQKFGALLAILAVGALGASATVDAKIEQATDAAGAGAKDVAGSAITQLTKAGTDDNKQVLINLRQEDLDKNNAFRFVRLSVTVGTAASLVSAIVLAFNARYGAATDNDAATVDEIVS</sequence>
<evidence type="ECO:0000313" key="3">
    <source>
        <dbReference type="Proteomes" id="UP000515377"/>
    </source>
</evidence>
<gene>
    <name evidence="2" type="ORF">H3V42_23060</name>
</gene>
<feature type="transmembrane region" description="Helical" evidence="1">
    <location>
        <begin position="37"/>
        <end position="55"/>
    </location>
</feature>
<reference evidence="2 3" key="1">
    <citation type="submission" date="2020-07" db="EMBL/GenBank/DDBJ databases">
        <title>Whole genome sequence of Sphingobium yanoikuyae A3.</title>
        <authorList>
            <person name="Han S.-S."/>
        </authorList>
    </citation>
    <scope>NUCLEOTIDE SEQUENCE [LARGE SCALE GENOMIC DNA]</scope>
    <source>
        <strain evidence="2 3">A3</strain>
    </source>
</reference>
<dbReference type="EMBL" id="CP060122">
    <property type="protein sequence ID" value="QNG44700.1"/>
    <property type="molecule type" value="Genomic_DNA"/>
</dbReference>